<evidence type="ECO:0008006" key="4">
    <source>
        <dbReference type="Google" id="ProtNLM"/>
    </source>
</evidence>
<dbReference type="RefSeq" id="WP_080900803.1">
    <property type="nucleotide sequence ID" value="NZ_BMZE01000002.1"/>
</dbReference>
<protein>
    <recommendedName>
        <fullName evidence="4">DUF2934 domain-containing protein</fullName>
    </recommendedName>
</protein>
<comment type="caution">
    <text evidence="2">The sequence shown here is derived from an EMBL/GenBank/DDBJ whole genome shotgun (WGS) entry which is preliminary data.</text>
</comment>
<name>A0A918S6Q5_9HYPH</name>
<sequence length="74" mass="8077">MSDDMNTKIQERAYAIWEREDRPEGKHLDHWFCAQAEIEAESATDGGQSASVQTVSSAAESSSGGSGREKKRSS</sequence>
<feature type="compositionally biased region" description="Low complexity" evidence="1">
    <location>
        <begin position="46"/>
        <end position="63"/>
    </location>
</feature>
<evidence type="ECO:0000313" key="3">
    <source>
        <dbReference type="Proteomes" id="UP000646579"/>
    </source>
</evidence>
<evidence type="ECO:0000256" key="1">
    <source>
        <dbReference type="SAM" id="MobiDB-lite"/>
    </source>
</evidence>
<feature type="region of interest" description="Disordered" evidence="1">
    <location>
        <begin position="40"/>
        <end position="74"/>
    </location>
</feature>
<dbReference type="Proteomes" id="UP000646579">
    <property type="component" value="Unassembled WGS sequence"/>
</dbReference>
<dbReference type="Pfam" id="PF11154">
    <property type="entry name" value="DUF2934"/>
    <property type="match status" value="1"/>
</dbReference>
<reference evidence="2" key="1">
    <citation type="journal article" date="2014" name="Int. J. Syst. Evol. Microbiol.">
        <title>Complete genome sequence of Corynebacterium casei LMG S-19264T (=DSM 44701T), isolated from a smear-ripened cheese.</title>
        <authorList>
            <consortium name="US DOE Joint Genome Institute (JGI-PGF)"/>
            <person name="Walter F."/>
            <person name="Albersmeier A."/>
            <person name="Kalinowski J."/>
            <person name="Ruckert C."/>
        </authorList>
    </citation>
    <scope>NUCLEOTIDE SEQUENCE</scope>
    <source>
        <strain evidence="2">KCTC 32437</strain>
    </source>
</reference>
<proteinExistence type="predicted"/>
<organism evidence="2 3">
    <name type="scientific">Devosia pacifica</name>
    <dbReference type="NCBI Taxonomy" id="1335967"/>
    <lineage>
        <taxon>Bacteria</taxon>
        <taxon>Pseudomonadati</taxon>
        <taxon>Pseudomonadota</taxon>
        <taxon>Alphaproteobacteria</taxon>
        <taxon>Hyphomicrobiales</taxon>
        <taxon>Devosiaceae</taxon>
        <taxon>Devosia</taxon>
    </lineage>
</organism>
<dbReference type="AlphaFoldDB" id="A0A918S6Q5"/>
<gene>
    <name evidence="2" type="ORF">GCM10007989_23950</name>
</gene>
<evidence type="ECO:0000313" key="2">
    <source>
        <dbReference type="EMBL" id="GHA27327.1"/>
    </source>
</evidence>
<dbReference type="InterPro" id="IPR021327">
    <property type="entry name" value="DUF2934"/>
</dbReference>
<accession>A0A918S6Q5</accession>
<dbReference type="EMBL" id="BMZE01000002">
    <property type="protein sequence ID" value="GHA27327.1"/>
    <property type="molecule type" value="Genomic_DNA"/>
</dbReference>
<keyword evidence="3" id="KW-1185">Reference proteome</keyword>
<reference evidence="2" key="2">
    <citation type="submission" date="2020-09" db="EMBL/GenBank/DDBJ databases">
        <authorList>
            <person name="Sun Q."/>
            <person name="Kim S."/>
        </authorList>
    </citation>
    <scope>NUCLEOTIDE SEQUENCE</scope>
    <source>
        <strain evidence="2">KCTC 32437</strain>
    </source>
</reference>